<dbReference type="AlphaFoldDB" id="A0A545SY50"/>
<protein>
    <recommendedName>
        <fullName evidence="4">Porin</fullName>
    </recommendedName>
</protein>
<dbReference type="SUPFAM" id="SSF56935">
    <property type="entry name" value="Porins"/>
    <property type="match status" value="1"/>
</dbReference>
<comment type="caution">
    <text evidence="2">The sequence shown here is derived from an EMBL/GenBank/DDBJ whole genome shotgun (WGS) entry which is preliminary data.</text>
</comment>
<proteinExistence type="predicted"/>
<dbReference type="Proteomes" id="UP000319732">
    <property type="component" value="Unassembled WGS sequence"/>
</dbReference>
<keyword evidence="1" id="KW-0732">Signal</keyword>
<dbReference type="EMBL" id="VHSG01000026">
    <property type="protein sequence ID" value="TQV69896.1"/>
    <property type="molecule type" value="Genomic_DNA"/>
</dbReference>
<sequence>MTAIRTFISLAAGFAAVLMLCGAGVCRAGGIDLPDNLRVHGFAAQGFVQSDHNNFFGDSEDGSWDFYELGINALWRPTGKLKLALQLTMREAGATDDGDLRVDYGFVDYTLFSTDAVSGGVRLGRVVNPLGFYNDTRDIAATRPSIFLPQSIYFDIHRNFALSSDGVHFYYERGADSGDYLFQFGVFEPRTQDPDFEPAIFLEEVPGNLEGATSWMGRFVYEYDFGRVRLGLTASEVNVDYEPGGFDPLAAGEFHFRPLILSVQYNAERWGLTTEVARRTSQLDGFGDFADAEFTGTNYFIQGTYRPRPGWELLLRYDELIWDNDDKNGRRFEATRGLPHYSRFAKDWTIGVRWDITRHVMLRAEWHQVDGTAWLSTLENPVPRDTRRHWDLFAFSAAVRF</sequence>
<feature type="signal peptide" evidence="1">
    <location>
        <begin position="1"/>
        <end position="28"/>
    </location>
</feature>
<dbReference type="InterPro" id="IPR023614">
    <property type="entry name" value="Porin_dom_sf"/>
</dbReference>
<evidence type="ECO:0008006" key="4">
    <source>
        <dbReference type="Google" id="ProtNLM"/>
    </source>
</evidence>
<accession>A0A545SY50</accession>
<keyword evidence="3" id="KW-1185">Reference proteome</keyword>
<organism evidence="2 3">
    <name type="scientific">Exilibacterium tricleocarpae</name>
    <dbReference type="NCBI Taxonomy" id="2591008"/>
    <lineage>
        <taxon>Bacteria</taxon>
        <taxon>Pseudomonadati</taxon>
        <taxon>Pseudomonadota</taxon>
        <taxon>Gammaproteobacteria</taxon>
        <taxon>Cellvibrionales</taxon>
        <taxon>Cellvibrionaceae</taxon>
        <taxon>Exilibacterium</taxon>
    </lineage>
</organism>
<evidence type="ECO:0000256" key="1">
    <source>
        <dbReference type="SAM" id="SignalP"/>
    </source>
</evidence>
<evidence type="ECO:0000313" key="3">
    <source>
        <dbReference type="Proteomes" id="UP000319732"/>
    </source>
</evidence>
<name>A0A545SY50_9GAMM</name>
<dbReference type="RefSeq" id="WP_142929174.1">
    <property type="nucleotide sequence ID" value="NZ_ML660104.1"/>
</dbReference>
<dbReference type="Gene3D" id="2.40.160.10">
    <property type="entry name" value="Porin"/>
    <property type="match status" value="1"/>
</dbReference>
<dbReference type="OrthoDB" id="106501at2"/>
<reference evidence="2 3" key="1">
    <citation type="submission" date="2019-06" db="EMBL/GenBank/DDBJ databases">
        <title>Whole genome sequence for Cellvibrionaceae sp. R142.</title>
        <authorList>
            <person name="Wang G."/>
        </authorList>
    </citation>
    <scope>NUCLEOTIDE SEQUENCE [LARGE SCALE GENOMIC DNA]</scope>
    <source>
        <strain evidence="2 3">R142</strain>
    </source>
</reference>
<feature type="chain" id="PRO_5021700231" description="Porin" evidence="1">
    <location>
        <begin position="29"/>
        <end position="401"/>
    </location>
</feature>
<evidence type="ECO:0000313" key="2">
    <source>
        <dbReference type="EMBL" id="TQV69896.1"/>
    </source>
</evidence>
<gene>
    <name evidence="2" type="ORF">FKG94_22345</name>
</gene>